<reference evidence="3 4" key="1">
    <citation type="journal article" date="2024" name="Nat. Commun.">
        <title>Phylogenomics reveals the evolutionary origins of lichenization in chlorophyte algae.</title>
        <authorList>
            <person name="Puginier C."/>
            <person name="Libourel C."/>
            <person name="Otte J."/>
            <person name="Skaloud P."/>
            <person name="Haon M."/>
            <person name="Grisel S."/>
            <person name="Petersen M."/>
            <person name="Berrin J.G."/>
            <person name="Delaux P.M."/>
            <person name="Dal Grande F."/>
            <person name="Keller J."/>
        </authorList>
    </citation>
    <scope>NUCLEOTIDE SEQUENCE [LARGE SCALE GENOMIC DNA]</scope>
    <source>
        <strain evidence="3 4">SAG 2043</strain>
    </source>
</reference>
<proteinExistence type="predicted"/>
<sequence length="243" mass="24174">MPGSQLRAKQKGKAQLAASAEPAALASEAASSATATNVDGGGPSTSASAEATGINGQSVQTPAMPWSGSHPDDAQAAAAAAAAETAAAKGKVSAAVGAGTSADCGGVQILNAEHTTSSARAADAGSAGSGLVDDGQTAVDEDSRSNGNAAACNTEAVSKQPTCGVSLFGITEDTISCPITQEVMRDPVICADGHTYERSAIAAWLKVHHTSPMTNELLASKDLIPNAAVRQVVSLFLMLQKSR</sequence>
<dbReference type="PANTHER" id="PTHR46573">
    <property type="entry name" value="WD REPEAT, SAM AND U-BOX DOMAIN-CONTAINING PROTEIN 1"/>
    <property type="match status" value="1"/>
</dbReference>
<dbReference type="PANTHER" id="PTHR46573:SF1">
    <property type="entry name" value="WD REPEAT, SAM AND U-BOX DOMAIN-CONTAINING PROTEIN 1"/>
    <property type="match status" value="1"/>
</dbReference>
<dbReference type="InterPro" id="IPR003613">
    <property type="entry name" value="Ubox_domain"/>
</dbReference>
<evidence type="ECO:0000313" key="4">
    <source>
        <dbReference type="Proteomes" id="UP001489004"/>
    </source>
</evidence>
<dbReference type="SMART" id="SM00504">
    <property type="entry name" value="Ubox"/>
    <property type="match status" value="1"/>
</dbReference>
<feature type="compositionally biased region" description="Polar residues" evidence="1">
    <location>
        <begin position="44"/>
        <end position="61"/>
    </location>
</feature>
<dbReference type="SUPFAM" id="SSF57850">
    <property type="entry name" value="RING/U-box"/>
    <property type="match status" value="1"/>
</dbReference>
<accession>A0AAW1R8S8</accession>
<keyword evidence="4" id="KW-1185">Reference proteome</keyword>
<dbReference type="EMBL" id="JALJOR010000001">
    <property type="protein sequence ID" value="KAK9830051.1"/>
    <property type="molecule type" value="Genomic_DNA"/>
</dbReference>
<dbReference type="Proteomes" id="UP001489004">
    <property type="component" value="Unassembled WGS sequence"/>
</dbReference>
<dbReference type="AlphaFoldDB" id="A0AAW1R8S8"/>
<protein>
    <recommendedName>
        <fullName evidence="2">U-box domain-containing protein</fullName>
    </recommendedName>
</protein>
<dbReference type="PROSITE" id="PS51698">
    <property type="entry name" value="U_BOX"/>
    <property type="match status" value="1"/>
</dbReference>
<dbReference type="InterPro" id="IPR052085">
    <property type="entry name" value="WD-SAM-U-box"/>
</dbReference>
<gene>
    <name evidence="3" type="ORF">WJX72_009437</name>
</gene>
<dbReference type="GO" id="GO:0016567">
    <property type="term" value="P:protein ubiquitination"/>
    <property type="evidence" value="ECO:0007669"/>
    <property type="project" value="InterPro"/>
</dbReference>
<dbReference type="Gene3D" id="3.30.40.10">
    <property type="entry name" value="Zinc/RING finger domain, C3HC4 (zinc finger)"/>
    <property type="match status" value="1"/>
</dbReference>
<dbReference type="GO" id="GO:0004842">
    <property type="term" value="F:ubiquitin-protein transferase activity"/>
    <property type="evidence" value="ECO:0007669"/>
    <property type="project" value="InterPro"/>
</dbReference>
<feature type="region of interest" description="Disordered" evidence="1">
    <location>
        <begin position="1"/>
        <end position="77"/>
    </location>
</feature>
<feature type="compositionally biased region" description="Low complexity" evidence="1">
    <location>
        <begin position="120"/>
        <end position="135"/>
    </location>
</feature>
<feature type="domain" description="U-box" evidence="2">
    <location>
        <begin position="170"/>
        <end position="243"/>
    </location>
</feature>
<evidence type="ECO:0000256" key="1">
    <source>
        <dbReference type="SAM" id="MobiDB-lite"/>
    </source>
</evidence>
<feature type="region of interest" description="Disordered" evidence="1">
    <location>
        <begin position="120"/>
        <end position="147"/>
    </location>
</feature>
<comment type="caution">
    <text evidence="3">The sequence shown here is derived from an EMBL/GenBank/DDBJ whole genome shotgun (WGS) entry which is preliminary data.</text>
</comment>
<evidence type="ECO:0000313" key="3">
    <source>
        <dbReference type="EMBL" id="KAK9830051.1"/>
    </source>
</evidence>
<dbReference type="Pfam" id="PF04564">
    <property type="entry name" value="U-box"/>
    <property type="match status" value="1"/>
</dbReference>
<dbReference type="CDD" id="cd16655">
    <property type="entry name" value="RING-Ubox_WDSUB1-like"/>
    <property type="match status" value="1"/>
</dbReference>
<dbReference type="InterPro" id="IPR013083">
    <property type="entry name" value="Znf_RING/FYVE/PHD"/>
</dbReference>
<name>A0AAW1R8S8_9CHLO</name>
<evidence type="ECO:0000259" key="2">
    <source>
        <dbReference type="PROSITE" id="PS51698"/>
    </source>
</evidence>
<organism evidence="3 4">
    <name type="scientific">[Myrmecia] bisecta</name>
    <dbReference type="NCBI Taxonomy" id="41462"/>
    <lineage>
        <taxon>Eukaryota</taxon>
        <taxon>Viridiplantae</taxon>
        <taxon>Chlorophyta</taxon>
        <taxon>core chlorophytes</taxon>
        <taxon>Trebouxiophyceae</taxon>
        <taxon>Trebouxiales</taxon>
        <taxon>Trebouxiaceae</taxon>
        <taxon>Myrmecia</taxon>
    </lineage>
</organism>
<feature type="compositionally biased region" description="Low complexity" evidence="1">
    <location>
        <begin position="14"/>
        <end position="36"/>
    </location>
</feature>